<feature type="compositionally biased region" description="Basic and acidic residues" evidence="7">
    <location>
        <begin position="517"/>
        <end position="532"/>
    </location>
</feature>
<dbReference type="GO" id="GO:0030203">
    <property type="term" value="P:glycosaminoglycan metabolic process"/>
    <property type="evidence" value="ECO:0007669"/>
    <property type="project" value="TreeGrafter"/>
</dbReference>
<evidence type="ECO:0000259" key="10">
    <source>
        <dbReference type="Pfam" id="PF02838"/>
    </source>
</evidence>
<dbReference type="GO" id="GO:0016020">
    <property type="term" value="C:membrane"/>
    <property type="evidence" value="ECO:0007669"/>
    <property type="project" value="TreeGrafter"/>
</dbReference>
<dbReference type="InterPro" id="IPR029018">
    <property type="entry name" value="Hex-like_dom2"/>
</dbReference>
<keyword evidence="4" id="KW-0378">Hydrolase</keyword>
<dbReference type="Pfam" id="PF00728">
    <property type="entry name" value="Glyco_hydro_20"/>
    <property type="match status" value="1"/>
</dbReference>
<feature type="chain" id="PRO_5037156399" description="beta-N-acetylhexosaminidase" evidence="8">
    <location>
        <begin position="19"/>
        <end position="532"/>
    </location>
</feature>
<proteinExistence type="inferred from homology"/>
<dbReference type="RefSeq" id="WP_211630985.1">
    <property type="nucleotide sequence ID" value="NZ_CP073100.1"/>
</dbReference>
<keyword evidence="12" id="KW-1185">Reference proteome</keyword>
<dbReference type="KEGG" id="lamb:KBB96_18545"/>
<protein>
    <recommendedName>
        <fullName evidence="3">beta-N-acetylhexosaminidase</fullName>
        <ecNumber evidence="3">3.2.1.52</ecNumber>
    </recommendedName>
</protein>
<evidence type="ECO:0000256" key="1">
    <source>
        <dbReference type="ARBA" id="ARBA00001231"/>
    </source>
</evidence>
<evidence type="ECO:0000256" key="8">
    <source>
        <dbReference type="SAM" id="SignalP"/>
    </source>
</evidence>
<sequence>MFRLPLSCLLILAGSATAELPLIPRPAKVVEKKGTFSMTDPGRVRIAPFNGSAMALQGLSAAAGRALSEAAQGQTPQIVVMRDKAAPKGEGYRLEVDERGALVSAADDAGLFYGSQSLAQLIAASGGEGVPFVSIEDTPRYGWRGYMLDEARHFSGEAAVKRLLDAMARYKLNRFHWHLTDSAGWRIEIKKYPKLTTIGARGNETDRSESAPVQFYTQEEIKRIVAYAKERQITIIPEIDMPGHADAAVLAYPELDGGGMVQNGNPQKWPHFTFNPAKKEVLTFLDDVLKEVGGLFSDAGMIHYGGDEVNFGWKKWPELPEVKELMARENLKDNAAVEGWFNRRMAKSVNDLGFKTAGWDEIAVQGLPKDKTVVFWWRHDKPAVLRQALEAGYPVVMCPRRPCYFDFIQDGSHKDGRVWGGFNPISDVYQFPASLKLSEKDEKQVLGIQACLWTETMKTQARRDTMTWPRLIALGEAGWTPADRKDFASFETRLPAELKWLRAHGIQTWDPFAKTPEVSDKGAKVEYPDKPE</sequence>
<comment type="catalytic activity">
    <reaction evidence="1">
        <text>Hydrolysis of terminal non-reducing N-acetyl-D-hexosamine residues in N-acetyl-beta-D-hexosaminides.</text>
        <dbReference type="EC" id="3.2.1.52"/>
    </reaction>
</comment>
<dbReference type="AlphaFoldDB" id="A0A975G8S3"/>
<evidence type="ECO:0000259" key="9">
    <source>
        <dbReference type="Pfam" id="PF00728"/>
    </source>
</evidence>
<organism evidence="11 12">
    <name type="scientific">Luteolibacter ambystomatis</name>
    <dbReference type="NCBI Taxonomy" id="2824561"/>
    <lineage>
        <taxon>Bacteria</taxon>
        <taxon>Pseudomonadati</taxon>
        <taxon>Verrucomicrobiota</taxon>
        <taxon>Verrucomicrobiia</taxon>
        <taxon>Verrucomicrobiales</taxon>
        <taxon>Verrucomicrobiaceae</taxon>
        <taxon>Luteolibacter</taxon>
    </lineage>
</organism>
<dbReference type="GO" id="GO:0004563">
    <property type="term" value="F:beta-N-acetylhexosaminidase activity"/>
    <property type="evidence" value="ECO:0007669"/>
    <property type="project" value="UniProtKB-EC"/>
</dbReference>
<dbReference type="PANTHER" id="PTHR22600:SF57">
    <property type="entry name" value="BETA-N-ACETYLHEXOSAMINIDASE"/>
    <property type="match status" value="1"/>
</dbReference>
<dbReference type="Pfam" id="PF02838">
    <property type="entry name" value="Glyco_hydro_20b"/>
    <property type="match status" value="1"/>
</dbReference>
<keyword evidence="8" id="KW-0732">Signal</keyword>
<dbReference type="InterPro" id="IPR025705">
    <property type="entry name" value="Beta_hexosaminidase_sua/sub"/>
</dbReference>
<dbReference type="InterPro" id="IPR017853">
    <property type="entry name" value="GH"/>
</dbReference>
<accession>A0A975G8S3</accession>
<feature type="domain" description="Beta-hexosaminidase bacterial type N-terminal" evidence="10">
    <location>
        <begin position="21"/>
        <end position="137"/>
    </location>
</feature>
<gene>
    <name evidence="11" type="ORF">KBB96_18545</name>
</gene>
<evidence type="ECO:0000256" key="4">
    <source>
        <dbReference type="ARBA" id="ARBA00022801"/>
    </source>
</evidence>
<evidence type="ECO:0000256" key="5">
    <source>
        <dbReference type="ARBA" id="ARBA00023295"/>
    </source>
</evidence>
<evidence type="ECO:0000313" key="11">
    <source>
        <dbReference type="EMBL" id="QUE50846.1"/>
    </source>
</evidence>
<dbReference type="InterPro" id="IPR015883">
    <property type="entry name" value="Glyco_hydro_20_cat"/>
</dbReference>
<feature type="domain" description="Glycoside hydrolase family 20 catalytic" evidence="9">
    <location>
        <begin position="141"/>
        <end position="481"/>
    </location>
</feature>
<name>A0A975G8S3_9BACT</name>
<dbReference type="PANTHER" id="PTHR22600">
    <property type="entry name" value="BETA-HEXOSAMINIDASE"/>
    <property type="match status" value="1"/>
</dbReference>
<feature type="active site" description="Proton donor" evidence="6">
    <location>
        <position position="308"/>
    </location>
</feature>
<dbReference type="Gene3D" id="3.20.20.80">
    <property type="entry name" value="Glycosidases"/>
    <property type="match status" value="1"/>
</dbReference>
<dbReference type="PRINTS" id="PR00738">
    <property type="entry name" value="GLHYDRLASE20"/>
</dbReference>
<feature type="region of interest" description="Disordered" evidence="7">
    <location>
        <begin position="512"/>
        <end position="532"/>
    </location>
</feature>
<dbReference type="EMBL" id="CP073100">
    <property type="protein sequence ID" value="QUE50846.1"/>
    <property type="molecule type" value="Genomic_DNA"/>
</dbReference>
<dbReference type="Proteomes" id="UP000676169">
    <property type="component" value="Chromosome"/>
</dbReference>
<evidence type="ECO:0000256" key="7">
    <source>
        <dbReference type="SAM" id="MobiDB-lite"/>
    </source>
</evidence>
<dbReference type="InterPro" id="IPR015882">
    <property type="entry name" value="HEX_bac_N"/>
</dbReference>
<evidence type="ECO:0000256" key="6">
    <source>
        <dbReference type="PIRSR" id="PIRSR625705-1"/>
    </source>
</evidence>
<evidence type="ECO:0000256" key="3">
    <source>
        <dbReference type="ARBA" id="ARBA00012663"/>
    </source>
</evidence>
<dbReference type="GO" id="GO:0005975">
    <property type="term" value="P:carbohydrate metabolic process"/>
    <property type="evidence" value="ECO:0007669"/>
    <property type="project" value="InterPro"/>
</dbReference>
<keyword evidence="5" id="KW-0326">Glycosidase</keyword>
<evidence type="ECO:0000313" key="12">
    <source>
        <dbReference type="Proteomes" id="UP000676169"/>
    </source>
</evidence>
<dbReference type="SUPFAM" id="SSF51445">
    <property type="entry name" value="(Trans)glycosidases"/>
    <property type="match status" value="1"/>
</dbReference>
<dbReference type="EC" id="3.2.1.52" evidence="3"/>
<evidence type="ECO:0000256" key="2">
    <source>
        <dbReference type="ARBA" id="ARBA00006285"/>
    </source>
</evidence>
<dbReference type="CDD" id="cd06563">
    <property type="entry name" value="GH20_chitobiase-like"/>
    <property type="match status" value="1"/>
</dbReference>
<dbReference type="SUPFAM" id="SSF55545">
    <property type="entry name" value="beta-N-acetylhexosaminidase-like domain"/>
    <property type="match status" value="1"/>
</dbReference>
<feature type="signal peptide" evidence="8">
    <location>
        <begin position="1"/>
        <end position="18"/>
    </location>
</feature>
<reference evidence="11" key="1">
    <citation type="submission" date="2021-04" db="EMBL/GenBank/DDBJ databases">
        <title>Luteolibacter sp. 32A isolated from the skin of an Anderson's salamander (Ambystoma andersonii).</title>
        <authorList>
            <person name="Spergser J."/>
            <person name="Busse H.-J."/>
        </authorList>
    </citation>
    <scope>NUCLEOTIDE SEQUENCE</scope>
    <source>
        <strain evidence="11">32A</strain>
    </source>
</reference>
<dbReference type="Gene3D" id="3.30.379.10">
    <property type="entry name" value="Chitobiase/beta-hexosaminidase domain 2-like"/>
    <property type="match status" value="1"/>
</dbReference>
<comment type="similarity">
    <text evidence="2">Belongs to the glycosyl hydrolase 20 family.</text>
</comment>